<evidence type="ECO:0000313" key="2">
    <source>
        <dbReference type="EMBL" id="KZS38767.1"/>
    </source>
</evidence>
<dbReference type="Proteomes" id="UP000076715">
    <property type="component" value="Unassembled WGS sequence"/>
</dbReference>
<protein>
    <recommendedName>
        <fullName evidence="4">HTH luxR-type domain-containing protein</fullName>
    </recommendedName>
</protein>
<gene>
    <name evidence="2" type="ORF">AWE51_14365</name>
</gene>
<reference evidence="2 3" key="1">
    <citation type="submission" date="2016-01" db="EMBL/GenBank/DDBJ databases">
        <title>The draft genome sequence of Aquimarina sp. RZW4-3-2.</title>
        <authorList>
            <person name="Wang Y."/>
        </authorList>
    </citation>
    <scope>NUCLEOTIDE SEQUENCE [LARGE SCALE GENOMIC DNA]</scope>
    <source>
        <strain evidence="2 3">RZW4-3-2</strain>
    </source>
</reference>
<keyword evidence="1" id="KW-1133">Transmembrane helix</keyword>
<dbReference type="GO" id="GO:0003677">
    <property type="term" value="F:DNA binding"/>
    <property type="evidence" value="ECO:0007669"/>
    <property type="project" value="InterPro"/>
</dbReference>
<evidence type="ECO:0000256" key="1">
    <source>
        <dbReference type="SAM" id="Phobius"/>
    </source>
</evidence>
<evidence type="ECO:0008006" key="4">
    <source>
        <dbReference type="Google" id="ProtNLM"/>
    </source>
</evidence>
<feature type="transmembrane region" description="Helical" evidence="1">
    <location>
        <begin position="83"/>
        <end position="101"/>
    </location>
</feature>
<accession>A0A162XTJ9</accession>
<keyword evidence="3" id="KW-1185">Reference proteome</keyword>
<proteinExistence type="predicted"/>
<dbReference type="AlphaFoldDB" id="A0A162XTJ9"/>
<keyword evidence="1" id="KW-0812">Transmembrane</keyword>
<name>A0A162XTJ9_9FLAO</name>
<evidence type="ECO:0000313" key="3">
    <source>
        <dbReference type="Proteomes" id="UP000076715"/>
    </source>
</evidence>
<comment type="caution">
    <text evidence="2">The sequence shown here is derived from an EMBL/GenBank/DDBJ whole genome shotgun (WGS) entry which is preliminary data.</text>
</comment>
<feature type="transmembrane region" description="Helical" evidence="1">
    <location>
        <begin position="12"/>
        <end position="30"/>
    </location>
</feature>
<dbReference type="STRING" id="1642818.AWE51_14365"/>
<sequence length="267" mass="31074">MKTIVFESQKTILLRIPLIAILIFNTKMLAQQETIKTTRIANKLTRLYKEVIANDYQVRETEINNLKRLLNTNTVRFSKKETILMSIVLSIGLGSLIVVYLRKRKKLRAIRHKNRNQELSSYNEHIKAEQLSATLIAQEEKIKKLAEYNNELFEVIEKSAPQDVEKIKQDIDQLLSDLKIDSIIPHKTEKPQETKHSRLLYVLKQKHPSLSKTDLKHCLFIYMQLSLKETAALLHVTIATVKSGRHRAKNKINLNPNSKLREYLDQI</sequence>
<dbReference type="RefSeq" id="WP_066318475.1">
    <property type="nucleotide sequence ID" value="NZ_LQRT01000046.1"/>
</dbReference>
<dbReference type="EMBL" id="LQRT01000046">
    <property type="protein sequence ID" value="KZS38767.1"/>
    <property type="molecule type" value="Genomic_DNA"/>
</dbReference>
<dbReference type="InterPro" id="IPR016032">
    <property type="entry name" value="Sig_transdc_resp-reg_C-effctor"/>
</dbReference>
<keyword evidence="1" id="KW-0472">Membrane</keyword>
<dbReference type="OrthoDB" id="1090267at2"/>
<dbReference type="InterPro" id="IPR036388">
    <property type="entry name" value="WH-like_DNA-bd_sf"/>
</dbReference>
<organism evidence="2 3">
    <name type="scientific">Aquimarina aggregata</name>
    <dbReference type="NCBI Taxonomy" id="1642818"/>
    <lineage>
        <taxon>Bacteria</taxon>
        <taxon>Pseudomonadati</taxon>
        <taxon>Bacteroidota</taxon>
        <taxon>Flavobacteriia</taxon>
        <taxon>Flavobacteriales</taxon>
        <taxon>Flavobacteriaceae</taxon>
        <taxon>Aquimarina</taxon>
    </lineage>
</organism>
<dbReference type="SUPFAM" id="SSF46894">
    <property type="entry name" value="C-terminal effector domain of the bipartite response regulators"/>
    <property type="match status" value="1"/>
</dbReference>
<dbReference type="Gene3D" id="1.10.10.10">
    <property type="entry name" value="Winged helix-like DNA-binding domain superfamily/Winged helix DNA-binding domain"/>
    <property type="match status" value="1"/>
</dbReference>
<dbReference type="GO" id="GO:0006355">
    <property type="term" value="P:regulation of DNA-templated transcription"/>
    <property type="evidence" value="ECO:0007669"/>
    <property type="project" value="InterPro"/>
</dbReference>